<feature type="compositionally biased region" description="Basic and acidic residues" evidence="1">
    <location>
        <begin position="70"/>
        <end position="79"/>
    </location>
</feature>
<accession>A0A0J7KIR0</accession>
<proteinExistence type="predicted"/>
<dbReference type="AlphaFoldDB" id="A0A0J7KIR0"/>
<reference evidence="2 3" key="1">
    <citation type="submission" date="2015-04" db="EMBL/GenBank/DDBJ databases">
        <title>Lasius niger genome sequencing.</title>
        <authorList>
            <person name="Konorov E.A."/>
            <person name="Nikitin M.A."/>
            <person name="Kirill M.V."/>
            <person name="Chang P."/>
        </authorList>
    </citation>
    <scope>NUCLEOTIDE SEQUENCE [LARGE SCALE GENOMIC DNA]</scope>
    <source>
        <tissue evidence="2">Whole</tissue>
    </source>
</reference>
<gene>
    <name evidence="2" type="ORF">RF55_10139</name>
</gene>
<feature type="region of interest" description="Disordered" evidence="1">
    <location>
        <begin position="1"/>
        <end position="26"/>
    </location>
</feature>
<protein>
    <submittedName>
        <fullName evidence="2">Uncharacterized protein</fullName>
    </submittedName>
</protein>
<organism evidence="2 3">
    <name type="scientific">Lasius niger</name>
    <name type="common">Black garden ant</name>
    <dbReference type="NCBI Taxonomy" id="67767"/>
    <lineage>
        <taxon>Eukaryota</taxon>
        <taxon>Metazoa</taxon>
        <taxon>Ecdysozoa</taxon>
        <taxon>Arthropoda</taxon>
        <taxon>Hexapoda</taxon>
        <taxon>Insecta</taxon>
        <taxon>Pterygota</taxon>
        <taxon>Neoptera</taxon>
        <taxon>Endopterygota</taxon>
        <taxon>Hymenoptera</taxon>
        <taxon>Apocrita</taxon>
        <taxon>Aculeata</taxon>
        <taxon>Formicoidea</taxon>
        <taxon>Formicidae</taxon>
        <taxon>Formicinae</taxon>
        <taxon>Lasius</taxon>
        <taxon>Lasius</taxon>
    </lineage>
</organism>
<evidence type="ECO:0000313" key="2">
    <source>
        <dbReference type="EMBL" id="KMQ90134.1"/>
    </source>
</evidence>
<dbReference type="PaxDb" id="67767-A0A0J7KIR0"/>
<evidence type="ECO:0000313" key="3">
    <source>
        <dbReference type="Proteomes" id="UP000036403"/>
    </source>
</evidence>
<feature type="compositionally biased region" description="Polar residues" evidence="1">
    <location>
        <begin position="196"/>
        <end position="210"/>
    </location>
</feature>
<dbReference type="Proteomes" id="UP000036403">
    <property type="component" value="Unassembled WGS sequence"/>
</dbReference>
<keyword evidence="3" id="KW-1185">Reference proteome</keyword>
<feature type="compositionally biased region" description="Basic and acidic residues" evidence="1">
    <location>
        <begin position="7"/>
        <end position="21"/>
    </location>
</feature>
<name>A0A0J7KIR0_LASNI</name>
<comment type="caution">
    <text evidence="2">The sequence shown here is derived from an EMBL/GenBank/DDBJ whole genome shotgun (WGS) entry which is preliminary data.</text>
</comment>
<dbReference type="EMBL" id="LBMM01006994">
    <property type="protein sequence ID" value="KMQ90134.1"/>
    <property type="molecule type" value="Genomic_DNA"/>
</dbReference>
<sequence>MTITTRVPRDCDDADTGRDKGLAQQVAKLKSENARLHVEAKLHRIRLKALGEGSEKDGGEKPGPSSVGPKEGEVPDPRDTPLPPDEEMEVDVAGAEHTLVVGRPPVLRPPIKGRIGALEDYPQGINSPGDRRRFDELSSTIQLLLVVPKTKAGGGGTKKGKGKRKRAEQEGATAKAAPEKEPKQAAIAVVLEKASQKTVTSAPRPSSQDATWAKVVGRKKKKRSAGAEKPTPPPPQQSGQRKAASPPLTERRKEKAAVAPGGGKRRA</sequence>
<feature type="region of interest" description="Disordered" evidence="1">
    <location>
        <begin position="47"/>
        <end position="110"/>
    </location>
</feature>
<evidence type="ECO:0000256" key="1">
    <source>
        <dbReference type="SAM" id="MobiDB-lite"/>
    </source>
</evidence>
<feature type="region of interest" description="Disordered" evidence="1">
    <location>
        <begin position="148"/>
        <end position="267"/>
    </location>
</feature>